<gene>
    <name evidence="2" type="ORF">BU26DRAFT_563850</name>
</gene>
<keyword evidence="1" id="KW-0812">Transmembrane</keyword>
<dbReference type="AlphaFoldDB" id="A0A6A6IIC5"/>
<sequence>MDGKSLRSIRAPLLSLILPTLLRTLDISPTPLSLFLPIGILFLVIEKGYIETLETLSPELSEHTGPFWHIGVCLLAQIFVHNLGGWRGEVLYWTIFARWAAGMNRYHRAGVKVFRDAYVARTTANGARLHGVLAATLLTPVFVTERISWMQVAAVWLHFYHSVGYALAVWTYFGLPEKQKRLVEERRRSEASSGH</sequence>
<feature type="transmembrane region" description="Helical" evidence="1">
    <location>
        <begin position="149"/>
        <end position="173"/>
    </location>
</feature>
<accession>A0A6A6IIC5</accession>
<dbReference type="RefSeq" id="XP_033684963.1">
    <property type="nucleotide sequence ID" value="XM_033833219.1"/>
</dbReference>
<dbReference type="OrthoDB" id="3769912at2759"/>
<name>A0A6A6IIC5_9PLEO</name>
<keyword evidence="1" id="KW-1133">Transmembrane helix</keyword>
<dbReference type="EMBL" id="ML987194">
    <property type="protein sequence ID" value="KAF2249959.1"/>
    <property type="molecule type" value="Genomic_DNA"/>
</dbReference>
<evidence type="ECO:0000313" key="3">
    <source>
        <dbReference type="Proteomes" id="UP000800094"/>
    </source>
</evidence>
<proteinExistence type="predicted"/>
<reference evidence="2" key="1">
    <citation type="journal article" date="2020" name="Stud. Mycol.">
        <title>101 Dothideomycetes genomes: a test case for predicting lifestyles and emergence of pathogens.</title>
        <authorList>
            <person name="Haridas S."/>
            <person name="Albert R."/>
            <person name="Binder M."/>
            <person name="Bloem J."/>
            <person name="Labutti K."/>
            <person name="Salamov A."/>
            <person name="Andreopoulos B."/>
            <person name="Baker S."/>
            <person name="Barry K."/>
            <person name="Bills G."/>
            <person name="Bluhm B."/>
            <person name="Cannon C."/>
            <person name="Castanera R."/>
            <person name="Culley D."/>
            <person name="Daum C."/>
            <person name="Ezra D."/>
            <person name="Gonzalez J."/>
            <person name="Henrissat B."/>
            <person name="Kuo A."/>
            <person name="Liang C."/>
            <person name="Lipzen A."/>
            <person name="Lutzoni F."/>
            <person name="Magnuson J."/>
            <person name="Mondo S."/>
            <person name="Nolan M."/>
            <person name="Ohm R."/>
            <person name="Pangilinan J."/>
            <person name="Park H.-J."/>
            <person name="Ramirez L."/>
            <person name="Alfaro M."/>
            <person name="Sun H."/>
            <person name="Tritt A."/>
            <person name="Yoshinaga Y."/>
            <person name="Zwiers L.-H."/>
            <person name="Turgeon B."/>
            <person name="Goodwin S."/>
            <person name="Spatafora J."/>
            <person name="Crous P."/>
            <person name="Grigoriev I."/>
        </authorList>
    </citation>
    <scope>NUCLEOTIDE SEQUENCE</scope>
    <source>
        <strain evidence="2">CBS 122368</strain>
    </source>
</reference>
<evidence type="ECO:0000313" key="2">
    <source>
        <dbReference type="EMBL" id="KAF2249959.1"/>
    </source>
</evidence>
<protein>
    <submittedName>
        <fullName evidence="2">Uncharacterized protein</fullName>
    </submittedName>
</protein>
<organism evidence="2 3">
    <name type="scientific">Trematosphaeria pertusa</name>
    <dbReference type="NCBI Taxonomy" id="390896"/>
    <lineage>
        <taxon>Eukaryota</taxon>
        <taxon>Fungi</taxon>
        <taxon>Dikarya</taxon>
        <taxon>Ascomycota</taxon>
        <taxon>Pezizomycotina</taxon>
        <taxon>Dothideomycetes</taxon>
        <taxon>Pleosporomycetidae</taxon>
        <taxon>Pleosporales</taxon>
        <taxon>Massarineae</taxon>
        <taxon>Trematosphaeriaceae</taxon>
        <taxon>Trematosphaeria</taxon>
    </lineage>
</organism>
<dbReference type="Proteomes" id="UP000800094">
    <property type="component" value="Unassembled WGS sequence"/>
</dbReference>
<evidence type="ECO:0000256" key="1">
    <source>
        <dbReference type="SAM" id="Phobius"/>
    </source>
</evidence>
<dbReference type="GeneID" id="54586549"/>
<keyword evidence="1" id="KW-0472">Membrane</keyword>
<keyword evidence="3" id="KW-1185">Reference proteome</keyword>
<feature type="transmembrane region" description="Helical" evidence="1">
    <location>
        <begin position="127"/>
        <end position="143"/>
    </location>
</feature>